<evidence type="ECO:0008006" key="2">
    <source>
        <dbReference type="Google" id="ProtNLM"/>
    </source>
</evidence>
<reference evidence="1" key="1">
    <citation type="journal article" date="2014" name="Front. Microbiol.">
        <title>High frequency of phylogenetically diverse reductive dehalogenase-homologous genes in deep subseafloor sedimentary metagenomes.</title>
        <authorList>
            <person name="Kawai M."/>
            <person name="Futagami T."/>
            <person name="Toyoda A."/>
            <person name="Takaki Y."/>
            <person name="Nishi S."/>
            <person name="Hori S."/>
            <person name="Arai W."/>
            <person name="Tsubouchi T."/>
            <person name="Morono Y."/>
            <person name="Uchiyama I."/>
            <person name="Ito T."/>
            <person name="Fujiyama A."/>
            <person name="Inagaki F."/>
            <person name="Takami H."/>
        </authorList>
    </citation>
    <scope>NUCLEOTIDE SEQUENCE</scope>
    <source>
        <strain evidence="1">Expedition CK06-06</strain>
    </source>
</reference>
<dbReference type="CDD" id="cd21109">
    <property type="entry name" value="SPASM"/>
    <property type="match status" value="1"/>
</dbReference>
<protein>
    <recommendedName>
        <fullName evidence="2">4Fe4S-binding SPASM domain-containing protein</fullName>
    </recommendedName>
</protein>
<dbReference type="AlphaFoldDB" id="X1RFY4"/>
<gene>
    <name evidence="1" type="ORF">S12H4_14066</name>
</gene>
<name>X1RFY4_9ZZZZ</name>
<dbReference type="InterPro" id="IPR058240">
    <property type="entry name" value="rSAM_sf"/>
</dbReference>
<organism evidence="1">
    <name type="scientific">marine sediment metagenome</name>
    <dbReference type="NCBI Taxonomy" id="412755"/>
    <lineage>
        <taxon>unclassified sequences</taxon>
        <taxon>metagenomes</taxon>
        <taxon>ecological metagenomes</taxon>
    </lineage>
</organism>
<comment type="caution">
    <text evidence="1">The sequence shown here is derived from an EMBL/GenBank/DDBJ whole genome shotgun (WGS) entry which is preliminary data.</text>
</comment>
<sequence length="165" mass="19500">MRWQFIAFGHNEHEVFDAKRLSKELNMEFRIKPNVIPSYSPIKNKKLIREELGFATIEEFKIRHEHSYLFACKQLWADPQINWDGKLLGCCNNVWGDFGNVFASGLDKCRKSERYLYAKQMLLGEKPSRKDIPCFFCEVYNEMKSQKNFIELGIFKGLIFKIKGF</sequence>
<dbReference type="EMBL" id="BARW01006696">
    <property type="protein sequence ID" value="GAI79523.1"/>
    <property type="molecule type" value="Genomic_DNA"/>
</dbReference>
<dbReference type="Gene3D" id="3.20.20.70">
    <property type="entry name" value="Aldolase class I"/>
    <property type="match status" value="1"/>
</dbReference>
<proteinExistence type="predicted"/>
<evidence type="ECO:0000313" key="1">
    <source>
        <dbReference type="EMBL" id="GAI79523.1"/>
    </source>
</evidence>
<accession>X1RFY4</accession>
<dbReference type="SUPFAM" id="SSF102114">
    <property type="entry name" value="Radical SAM enzymes"/>
    <property type="match status" value="1"/>
</dbReference>
<dbReference type="InterPro" id="IPR013785">
    <property type="entry name" value="Aldolase_TIM"/>
</dbReference>